<sequence length="785" mass="89167">MARPRSRKAANRALRRRNIAFATRSAISTHPTPTTESADPQPDLNAVHNLLCQNDNDNDTFHAIDDLLQQFDMLRRARIVIESVDKLAPTNKPIQYLAIKIAIRILYPYWPREGQVEAIQHLLFEKQDLILIAATSFGKSLVLQSVSLLRTDSMTIVVIPLNQIGQDQLDVIKQRGGSPCFLNGENNNPHTINQIREGHFTHLFISPELVVSPAVSTSLQTPSLLRKINLVAIDEAHLVHHWGDKFRTHYAQLMRLRIALGKKVPWFACSATLPPHTIKTLKDRCGYPRNVKIMRNPIDRPELLLTLAVLAANPGKMFESLRFLFQPDSRHRYAPGEDLPHIDPSQIPKTIIFFNTRQEAYNAHQAMIEFLRNHPQYRYSKRLCLDMMKVYTRDTPEFDKKSIISKLQMPGETSPVRVVFATEALGMGVDMPDIRRVVQYKLTESDEPSVLWQRGGRACRDHQNGEVILLVEHWTVGPLSAPSQTGTHGSQLTATQQTQSQISTVIDNSTHSYDGESGGEDDSPETVAPPNTRAAENKNAKKRAKLTHFWYNLINNDSRCMREAFLHYFAEPEENWYARGERARCCSKCQKQFAWGVVSLDRFPHCYLYHESLPRTCPIGKRMIKVARDWALEKAKIRFAMARFTPRAEMILPPSIQRVIETHAKLIHNTEGFHKYLHAWRFLSVYGEELFALIAPVASHRPKGLTNSQYIVEQSSQFPSFESQPQSPSTRASSLHNFELSTPPPSGVVFDENSTPASPSQRKTGALESGRSVKRRRLADITNRA</sequence>
<protein>
    <recommendedName>
        <fullName evidence="7">DNA 3'-5' helicase</fullName>
        <ecNumber evidence="7">5.6.2.4</ecNumber>
    </recommendedName>
</protein>
<keyword evidence="12" id="KW-1185">Reference proteome</keyword>
<evidence type="ECO:0000313" key="11">
    <source>
        <dbReference type="EMBL" id="KZZ89108.1"/>
    </source>
</evidence>
<evidence type="ECO:0000256" key="6">
    <source>
        <dbReference type="ARBA" id="ARBA00034617"/>
    </source>
</evidence>
<dbReference type="Gene3D" id="3.40.50.300">
    <property type="entry name" value="P-loop containing nucleotide triphosphate hydrolases"/>
    <property type="match status" value="2"/>
</dbReference>
<comment type="caution">
    <text evidence="11">The sequence shown here is derived from an EMBL/GenBank/DDBJ whole genome shotgun (WGS) entry which is preliminary data.</text>
</comment>
<evidence type="ECO:0000256" key="2">
    <source>
        <dbReference type="ARBA" id="ARBA00022741"/>
    </source>
</evidence>
<comment type="catalytic activity">
    <reaction evidence="6">
        <text>Couples ATP hydrolysis with the unwinding of duplex DNA by translocating in the 3'-5' direction.</text>
        <dbReference type="EC" id="5.6.2.4"/>
    </reaction>
</comment>
<dbReference type="GO" id="GO:0006310">
    <property type="term" value="P:DNA recombination"/>
    <property type="evidence" value="ECO:0007669"/>
    <property type="project" value="TreeGrafter"/>
</dbReference>
<evidence type="ECO:0000256" key="5">
    <source>
        <dbReference type="ARBA" id="ARBA00023235"/>
    </source>
</evidence>
<feature type="domain" description="Helicase C-terminal" evidence="10">
    <location>
        <begin position="326"/>
        <end position="513"/>
    </location>
</feature>
<feature type="compositionally biased region" description="Low complexity" evidence="8">
    <location>
        <begin position="490"/>
        <end position="504"/>
    </location>
</feature>
<keyword evidence="11" id="KW-0378">Hydrolase</keyword>
<feature type="region of interest" description="Disordered" evidence="8">
    <location>
        <begin position="480"/>
        <end position="539"/>
    </location>
</feature>
<dbReference type="SMART" id="SM00487">
    <property type="entry name" value="DEXDc"/>
    <property type="match status" value="1"/>
</dbReference>
<dbReference type="SMART" id="SM00490">
    <property type="entry name" value="HELICc"/>
    <property type="match status" value="1"/>
</dbReference>
<keyword evidence="3" id="KW-0067">ATP-binding</keyword>
<gene>
    <name evidence="11" type="ORF">AAP_04593</name>
</gene>
<feature type="compositionally biased region" description="Polar residues" evidence="8">
    <location>
        <begin position="730"/>
        <end position="740"/>
    </location>
</feature>
<dbReference type="InterPro" id="IPR011545">
    <property type="entry name" value="DEAD/DEAH_box_helicase_dom"/>
</dbReference>
<dbReference type="InterPro" id="IPR001650">
    <property type="entry name" value="Helicase_C-like"/>
</dbReference>
<dbReference type="Pfam" id="PF00270">
    <property type="entry name" value="DEAD"/>
    <property type="match status" value="1"/>
</dbReference>
<dbReference type="GO" id="GO:0043138">
    <property type="term" value="F:3'-5' DNA helicase activity"/>
    <property type="evidence" value="ECO:0007669"/>
    <property type="project" value="UniProtKB-EC"/>
</dbReference>
<feature type="domain" description="Helicase ATP-binding" evidence="9">
    <location>
        <begin position="120"/>
        <end position="291"/>
    </location>
</feature>
<dbReference type="PANTHER" id="PTHR13710:SF105">
    <property type="entry name" value="ATP-DEPENDENT DNA HELICASE Q1"/>
    <property type="match status" value="1"/>
</dbReference>
<dbReference type="PANTHER" id="PTHR13710">
    <property type="entry name" value="DNA HELICASE RECQ FAMILY MEMBER"/>
    <property type="match status" value="1"/>
</dbReference>
<dbReference type="GO" id="GO:0006281">
    <property type="term" value="P:DNA repair"/>
    <property type="evidence" value="ECO:0007669"/>
    <property type="project" value="TreeGrafter"/>
</dbReference>
<dbReference type="GO" id="GO:0005524">
    <property type="term" value="F:ATP binding"/>
    <property type="evidence" value="ECO:0007669"/>
    <property type="project" value="UniProtKB-KW"/>
</dbReference>
<proteinExistence type="inferred from homology"/>
<keyword evidence="5" id="KW-0413">Isomerase</keyword>
<dbReference type="AlphaFoldDB" id="A0A167WP86"/>
<reference evidence="11 12" key="1">
    <citation type="journal article" date="2016" name="Genome Biol. Evol.">
        <title>Divergent and convergent evolution of fungal pathogenicity.</title>
        <authorList>
            <person name="Shang Y."/>
            <person name="Xiao G."/>
            <person name="Zheng P."/>
            <person name="Cen K."/>
            <person name="Zhan S."/>
            <person name="Wang C."/>
        </authorList>
    </citation>
    <scope>NUCLEOTIDE SEQUENCE [LARGE SCALE GENOMIC DNA]</scope>
    <source>
        <strain evidence="11 12">ARSEF 7405</strain>
    </source>
</reference>
<evidence type="ECO:0000259" key="10">
    <source>
        <dbReference type="PROSITE" id="PS51194"/>
    </source>
</evidence>
<evidence type="ECO:0000259" key="9">
    <source>
        <dbReference type="PROSITE" id="PS51192"/>
    </source>
</evidence>
<dbReference type="EMBL" id="AZGZ01000022">
    <property type="protein sequence ID" value="KZZ89108.1"/>
    <property type="molecule type" value="Genomic_DNA"/>
</dbReference>
<accession>A0A167WP86</accession>
<name>A0A167WP86_9EURO</name>
<evidence type="ECO:0000256" key="8">
    <source>
        <dbReference type="SAM" id="MobiDB-lite"/>
    </source>
</evidence>
<dbReference type="VEuPathDB" id="FungiDB:AAP_04593"/>
<dbReference type="Pfam" id="PF00271">
    <property type="entry name" value="Helicase_C"/>
    <property type="match status" value="1"/>
</dbReference>
<dbReference type="GO" id="GO:0003677">
    <property type="term" value="F:DNA binding"/>
    <property type="evidence" value="ECO:0007669"/>
    <property type="project" value="UniProtKB-KW"/>
</dbReference>
<dbReference type="Proteomes" id="UP000242877">
    <property type="component" value="Unassembled WGS sequence"/>
</dbReference>
<evidence type="ECO:0000256" key="1">
    <source>
        <dbReference type="ARBA" id="ARBA00005446"/>
    </source>
</evidence>
<keyword evidence="2" id="KW-0547">Nucleotide-binding</keyword>
<comment type="similarity">
    <text evidence="1">Belongs to the helicase family. RecQ subfamily.</text>
</comment>
<evidence type="ECO:0000256" key="7">
    <source>
        <dbReference type="ARBA" id="ARBA00034808"/>
    </source>
</evidence>
<dbReference type="EC" id="5.6.2.4" evidence="7"/>
<dbReference type="GO" id="GO:0009378">
    <property type="term" value="F:four-way junction helicase activity"/>
    <property type="evidence" value="ECO:0007669"/>
    <property type="project" value="TreeGrafter"/>
</dbReference>
<dbReference type="InterPro" id="IPR027417">
    <property type="entry name" value="P-loop_NTPase"/>
</dbReference>
<evidence type="ECO:0000313" key="12">
    <source>
        <dbReference type="Proteomes" id="UP000242877"/>
    </source>
</evidence>
<dbReference type="OrthoDB" id="4207589at2759"/>
<dbReference type="InterPro" id="IPR014001">
    <property type="entry name" value="Helicase_ATP-bd"/>
</dbReference>
<dbReference type="PROSITE" id="PS51192">
    <property type="entry name" value="HELICASE_ATP_BIND_1"/>
    <property type="match status" value="1"/>
</dbReference>
<organism evidence="11 12">
    <name type="scientific">Ascosphaera apis ARSEF 7405</name>
    <dbReference type="NCBI Taxonomy" id="392613"/>
    <lineage>
        <taxon>Eukaryota</taxon>
        <taxon>Fungi</taxon>
        <taxon>Dikarya</taxon>
        <taxon>Ascomycota</taxon>
        <taxon>Pezizomycotina</taxon>
        <taxon>Eurotiomycetes</taxon>
        <taxon>Eurotiomycetidae</taxon>
        <taxon>Onygenales</taxon>
        <taxon>Ascosphaeraceae</taxon>
        <taxon>Ascosphaera</taxon>
    </lineage>
</organism>
<feature type="compositionally biased region" description="Low complexity" evidence="8">
    <location>
        <begin position="716"/>
        <end position="729"/>
    </location>
</feature>
<keyword evidence="4" id="KW-0238">DNA-binding</keyword>
<dbReference type="GO" id="GO:0005694">
    <property type="term" value="C:chromosome"/>
    <property type="evidence" value="ECO:0007669"/>
    <property type="project" value="TreeGrafter"/>
</dbReference>
<evidence type="ECO:0000256" key="4">
    <source>
        <dbReference type="ARBA" id="ARBA00023125"/>
    </source>
</evidence>
<dbReference type="PROSITE" id="PS51194">
    <property type="entry name" value="HELICASE_CTER"/>
    <property type="match status" value="1"/>
</dbReference>
<evidence type="ECO:0000256" key="3">
    <source>
        <dbReference type="ARBA" id="ARBA00022840"/>
    </source>
</evidence>
<dbReference type="SUPFAM" id="SSF52540">
    <property type="entry name" value="P-loop containing nucleoside triphosphate hydrolases"/>
    <property type="match status" value="1"/>
</dbReference>
<keyword evidence="11" id="KW-0347">Helicase</keyword>
<feature type="region of interest" description="Disordered" evidence="8">
    <location>
        <begin position="716"/>
        <end position="785"/>
    </location>
</feature>
<dbReference type="GO" id="GO:0005737">
    <property type="term" value="C:cytoplasm"/>
    <property type="evidence" value="ECO:0007669"/>
    <property type="project" value="TreeGrafter"/>
</dbReference>
<feature type="compositionally biased region" description="Polar residues" evidence="8">
    <location>
        <begin position="752"/>
        <end position="763"/>
    </location>
</feature>